<dbReference type="InterPro" id="IPR053155">
    <property type="entry name" value="F-pilin_assembly_TraC"/>
</dbReference>
<accession>A0A5B2TML4</accession>
<dbReference type="Pfam" id="PF19044">
    <property type="entry name" value="P-loop_TraG"/>
    <property type="match status" value="1"/>
</dbReference>
<dbReference type="InterPro" id="IPR027417">
    <property type="entry name" value="P-loop_NTPase"/>
</dbReference>
<feature type="domain" description="TraG P-loop" evidence="1">
    <location>
        <begin position="417"/>
        <end position="829"/>
    </location>
</feature>
<evidence type="ECO:0000313" key="2">
    <source>
        <dbReference type="EMBL" id="KAA2215761.1"/>
    </source>
</evidence>
<name>A0A5B2TML4_9FLAO</name>
<organism evidence="2 3">
    <name type="scientific">Maribacter flavus</name>
    <dbReference type="NCBI Taxonomy" id="1658664"/>
    <lineage>
        <taxon>Bacteria</taxon>
        <taxon>Pseudomonadati</taxon>
        <taxon>Bacteroidota</taxon>
        <taxon>Flavobacteriia</taxon>
        <taxon>Flavobacteriales</taxon>
        <taxon>Flavobacteriaceae</taxon>
        <taxon>Maribacter</taxon>
    </lineage>
</organism>
<sequence>MEKRLDLWDAFPIYGYEKGTLISKEKGCMTIPLQLVLPEAYTLNKKDFVRLQELFYNIIHVLGPHSMLHRQDYFTQEYYRTIPGHLQGDFLERANEHYFEDRPFLEATHYLYLSKVPKNYIRLNSNRVNSHMSKNREFFLTHSVPEEFMDSVYIESFKTQVNQVIKLIKETGLIEVHRLGYDDLFDIQGLYARYYRLLDRSGNLGDVDFRGNDIRVGTRSAQFFTLENLEQFTKDHITPFEYYGGYTTDKNPFPIGNLFSLGFKIPCEHIVNQYIYIPDQEKVLTQFRKKIKRFQKFSSGKTTDANQIYAGQVQSFIGDLLENHKQAVYYHLNVMGISNGQENTNRISNSITTAFKRLRIQAKYNTLDRKNLFFGGVPGHSIGLPTELFLPMASDMAASLLYFEGGPKESTRFEEKFRLVDRITGRPLYVSMYREPEKKHWIFNRGMLVASGSGGGKSYWTNHYIASELRKGGEAILMEDGHSYDKLTEVFNGVILEHRDNAPFTFNPFLLDSHDVQVSDLGKKRLTEGKLLFLVTLLQLITNEDRMPKESEVKSTLLEHLITSYYDTQWQSETRNFKFDSFFEFAKTSLFSLIRTHSISQEVFDPHVFLFLLQKYHSTGVRGKLLNQADERLAGLSAKKLVYFKMGRLIDNALLFPITALMIMDLFNKKMQDPGKLTINKILAVDEAWKALERPELAHYFNAQSRMARKLGGQPIFISQKVDDFVASEIIRDAIVVNSHIKVFLDMRDFSASFDRIQSLLGLGEKQKQLILSLNKDTPEDRSFREVAICWMDRVKVYGVETSLEERCIYETNPNDCETIKQLHKEHQEHWPLTAKAYAFHKTKK</sequence>
<dbReference type="Proteomes" id="UP000323188">
    <property type="component" value="Unassembled WGS sequence"/>
</dbReference>
<reference evidence="2 3" key="1">
    <citation type="submission" date="2019-09" db="EMBL/GenBank/DDBJ databases">
        <authorList>
            <person name="Khan S.A."/>
            <person name="Jeon C.O."/>
            <person name="Chun B.H."/>
            <person name="Jeong S.E."/>
        </authorList>
    </citation>
    <scope>NUCLEOTIDE SEQUENCE [LARGE SCALE GENOMIC DNA]</scope>
    <source>
        <strain evidence="2 3">KCTC 42508</strain>
    </source>
</reference>
<dbReference type="RefSeq" id="WP_154920392.1">
    <property type="nucleotide sequence ID" value="NZ_VUOE01000003.1"/>
</dbReference>
<dbReference type="PANTHER" id="PTHR38467">
    <property type="match status" value="1"/>
</dbReference>
<evidence type="ECO:0000259" key="1">
    <source>
        <dbReference type="Pfam" id="PF19044"/>
    </source>
</evidence>
<comment type="caution">
    <text evidence="2">The sequence shown here is derived from an EMBL/GenBank/DDBJ whole genome shotgun (WGS) entry which is preliminary data.</text>
</comment>
<dbReference type="AlphaFoldDB" id="A0A5B2TML4"/>
<evidence type="ECO:0000313" key="3">
    <source>
        <dbReference type="Proteomes" id="UP000323188"/>
    </source>
</evidence>
<gene>
    <name evidence="2" type="primary">traG</name>
    <name evidence="2" type="ORF">F0361_16330</name>
</gene>
<protein>
    <submittedName>
        <fullName evidence="2">TraG family conjugative transposon ATPase</fullName>
    </submittedName>
</protein>
<dbReference type="Gene3D" id="3.40.50.300">
    <property type="entry name" value="P-loop containing nucleotide triphosphate hydrolases"/>
    <property type="match status" value="2"/>
</dbReference>
<dbReference type="NCBIfam" id="TIGR03783">
    <property type="entry name" value="Bac_Flav_CT_G"/>
    <property type="match status" value="1"/>
</dbReference>
<proteinExistence type="predicted"/>
<dbReference type="InterPro" id="IPR022509">
    <property type="entry name" value="Conjugation_ATPase_TraG"/>
</dbReference>
<dbReference type="PANTHER" id="PTHR38467:SF1">
    <property type="entry name" value="CONJUGATIVE TRANSFER: ASSEMBLY"/>
    <property type="match status" value="1"/>
</dbReference>
<dbReference type="EMBL" id="VUOE01000003">
    <property type="protein sequence ID" value="KAA2215761.1"/>
    <property type="molecule type" value="Genomic_DNA"/>
</dbReference>
<dbReference type="SUPFAM" id="SSF52540">
    <property type="entry name" value="P-loop containing nucleoside triphosphate hydrolases"/>
    <property type="match status" value="1"/>
</dbReference>
<dbReference type="InterPro" id="IPR043964">
    <property type="entry name" value="P-loop_TraG"/>
</dbReference>